<evidence type="ECO:0000256" key="3">
    <source>
        <dbReference type="ARBA" id="ARBA00023224"/>
    </source>
</evidence>
<keyword evidence="2" id="KW-0997">Cell inner membrane</keyword>
<dbReference type="CDD" id="cd06225">
    <property type="entry name" value="HAMP"/>
    <property type="match status" value="1"/>
</dbReference>
<dbReference type="Pfam" id="PF00015">
    <property type="entry name" value="MCPsignal"/>
    <property type="match status" value="1"/>
</dbReference>
<evidence type="ECO:0000313" key="11">
    <source>
        <dbReference type="EMBL" id="ADZ91826.1"/>
    </source>
</evidence>
<proteinExistence type="inferred from homology"/>
<dbReference type="PANTHER" id="PTHR32089">
    <property type="entry name" value="METHYL-ACCEPTING CHEMOTAXIS PROTEIN MCPB"/>
    <property type="match status" value="1"/>
</dbReference>
<evidence type="ECO:0000256" key="4">
    <source>
        <dbReference type="ARBA" id="ARBA00029447"/>
    </source>
</evidence>
<dbReference type="InterPro" id="IPR004089">
    <property type="entry name" value="MCPsignal_dom"/>
</dbReference>
<keyword evidence="2" id="KW-1003">Cell membrane</keyword>
<dbReference type="RefSeq" id="WP_013661729.1">
    <property type="nucleotide sequence ID" value="NC_015276.1"/>
</dbReference>
<gene>
    <name evidence="11" type="ordered locus">Marme_2594</name>
</gene>
<dbReference type="EMBL" id="CP002583">
    <property type="protein sequence ID" value="ADZ91826.1"/>
    <property type="molecule type" value="Genomic_DNA"/>
</dbReference>
<keyword evidence="3 5" id="KW-0807">Transducer</keyword>
<evidence type="ECO:0000256" key="6">
    <source>
        <dbReference type="SAM" id="Coils"/>
    </source>
</evidence>
<dbReference type="Pfam" id="PF12729">
    <property type="entry name" value="4HB_MCP_1"/>
    <property type="match status" value="1"/>
</dbReference>
<evidence type="ECO:0000313" key="12">
    <source>
        <dbReference type="Proteomes" id="UP000001062"/>
    </source>
</evidence>
<feature type="coiled-coil region" evidence="6">
    <location>
        <begin position="92"/>
        <end position="142"/>
    </location>
</feature>
<dbReference type="InterPro" id="IPR003660">
    <property type="entry name" value="HAMP_dom"/>
</dbReference>
<feature type="domain" description="Methyl-accepting transducer" evidence="8">
    <location>
        <begin position="291"/>
        <end position="527"/>
    </location>
</feature>
<dbReference type="InterPro" id="IPR024478">
    <property type="entry name" value="HlyB_4HB_MCP"/>
</dbReference>
<evidence type="ECO:0000256" key="7">
    <source>
        <dbReference type="SAM" id="Phobius"/>
    </source>
</evidence>
<keyword evidence="7" id="KW-0812">Transmembrane</keyword>
<evidence type="ECO:0000259" key="8">
    <source>
        <dbReference type="PROSITE" id="PS50111"/>
    </source>
</evidence>
<dbReference type="SUPFAM" id="SSF58104">
    <property type="entry name" value="Methyl-accepting chemotaxis protein (MCP) signaling domain"/>
    <property type="match status" value="1"/>
</dbReference>
<reference evidence="11 12" key="1">
    <citation type="journal article" date="2012" name="Stand. Genomic Sci.">
        <title>Complete genome sequence of the melanogenic marine bacterium Marinomonas mediterranea type strain (MMB-1(T)).</title>
        <authorList>
            <person name="Lucas-Elio P."/>
            <person name="Goodwin L."/>
            <person name="Woyke T."/>
            <person name="Pitluck S."/>
            <person name="Nolan M."/>
            <person name="Kyrpides N.C."/>
            <person name="Detter J.C."/>
            <person name="Copeland A."/>
            <person name="Teshima H."/>
            <person name="Bruce D."/>
            <person name="Detter C."/>
            <person name="Tapia R."/>
            <person name="Han S."/>
            <person name="Land M.L."/>
            <person name="Ivanova N."/>
            <person name="Mikhailova N."/>
            <person name="Johnston A.W."/>
            <person name="Sanchez-Amat A."/>
        </authorList>
    </citation>
    <scope>NUCLEOTIDE SEQUENCE [LARGE SCALE GENOMIC DNA]</scope>
    <source>
        <strain evidence="12">ATCC 700492 / JCM 21426 / NBRC 103028 / MMB-1</strain>
    </source>
</reference>
<sequence precursor="true">MSRFKISNKLIIMTVMQIALLLVVGLFSISQMAKIGGEIKEIAHDHLPLTETLTLVTEHQLQNAVAIEKVISHALLDKVKGKDISAESADLIAKLNKNMKKLHDEIVEAEQTIVTLKAEVHSSEAKKEYDHVLVEYKKVENEYFEVERMVAVFLQHITDDGIESALDEIPAIEHANEALDEHLIEVLNEVQQFSINSAAIAYEDEQNAVTVIIVALVVSIVLGVVVAYSVGLSITRPLKKLMARLEDLVSGEGDLTLRMNLDAKDELGDVANKLDLFMGKLHGIIVNVSKSSDSLNASSESAVGVIHNTLEGVERQKTETAVVASAIDQMSSATSEVARSTMEASDVANNVRELVSKGKTAAEENQKITSQLSKEVQDTSNSIDNLVKETDNIGAVLDTIQGIAEQTNLLALNAAIEAARAGESGRGFAVVADEVRSLAQRTQTSTVDIQNLVENLQKGAEDAMSRMNKGVEITQHCLEIGRETADHFDNAVHAVNEIADLNRQIAAAAEEQSTVAAQIQGNVENINTIAQDTSADAQQVAEANENIATNVVSLNSDLNQFKV</sequence>
<dbReference type="GO" id="GO:0005886">
    <property type="term" value="C:plasma membrane"/>
    <property type="evidence" value="ECO:0007669"/>
    <property type="project" value="UniProtKB-SubCell"/>
</dbReference>
<protein>
    <submittedName>
        <fullName evidence="11">Methyl-accepting chemotaxis sensory transducer</fullName>
    </submittedName>
</protein>
<comment type="similarity">
    <text evidence="4">Belongs to the methyl-accepting chemotaxis (MCP) protein family.</text>
</comment>
<feature type="domain" description="HAMP" evidence="10">
    <location>
        <begin position="232"/>
        <end position="286"/>
    </location>
</feature>
<dbReference type="GO" id="GO:0007165">
    <property type="term" value="P:signal transduction"/>
    <property type="evidence" value="ECO:0007669"/>
    <property type="project" value="UniProtKB-KW"/>
</dbReference>
<evidence type="ECO:0000256" key="5">
    <source>
        <dbReference type="PROSITE-ProRule" id="PRU00284"/>
    </source>
</evidence>
<dbReference type="HOGENOM" id="CLU_000445_107_27_6"/>
<dbReference type="eggNOG" id="COG0840">
    <property type="taxonomic scope" value="Bacteria"/>
</dbReference>
<evidence type="ECO:0000259" key="10">
    <source>
        <dbReference type="PROSITE" id="PS50885"/>
    </source>
</evidence>
<dbReference type="FunFam" id="1.10.287.950:FF:000001">
    <property type="entry name" value="Methyl-accepting chemotaxis sensory transducer"/>
    <property type="match status" value="1"/>
</dbReference>
<dbReference type="SMART" id="SM00283">
    <property type="entry name" value="MA"/>
    <property type="match status" value="1"/>
</dbReference>
<dbReference type="GO" id="GO:0004888">
    <property type="term" value="F:transmembrane signaling receptor activity"/>
    <property type="evidence" value="ECO:0007669"/>
    <property type="project" value="InterPro"/>
</dbReference>
<dbReference type="PATRIC" id="fig|717774.3.peg.2679"/>
<dbReference type="PROSITE" id="PS50192">
    <property type="entry name" value="T_SNARE"/>
    <property type="match status" value="1"/>
</dbReference>
<dbReference type="Proteomes" id="UP000001062">
    <property type="component" value="Chromosome"/>
</dbReference>
<dbReference type="STRING" id="717774.Marme_2594"/>
<dbReference type="InterPro" id="IPR000727">
    <property type="entry name" value="T_SNARE_dom"/>
</dbReference>
<evidence type="ECO:0000259" key="9">
    <source>
        <dbReference type="PROSITE" id="PS50192"/>
    </source>
</evidence>
<dbReference type="OrthoDB" id="5613951at2"/>
<dbReference type="Gene3D" id="1.10.287.950">
    <property type="entry name" value="Methyl-accepting chemotaxis protein"/>
    <property type="match status" value="1"/>
</dbReference>
<feature type="transmembrane region" description="Helical" evidence="7">
    <location>
        <begin position="208"/>
        <end position="234"/>
    </location>
</feature>
<evidence type="ECO:0000256" key="1">
    <source>
        <dbReference type="ARBA" id="ARBA00004429"/>
    </source>
</evidence>
<dbReference type="GO" id="GO:0006935">
    <property type="term" value="P:chemotaxis"/>
    <property type="evidence" value="ECO:0007669"/>
    <property type="project" value="InterPro"/>
</dbReference>
<dbReference type="KEGG" id="mme:Marme_2594"/>
<accession>F2JWR2</accession>
<keyword evidence="12" id="KW-1185">Reference proteome</keyword>
<dbReference type="InterPro" id="IPR004090">
    <property type="entry name" value="Chemotax_Me-accpt_rcpt"/>
</dbReference>
<dbReference type="PROSITE" id="PS50885">
    <property type="entry name" value="HAMP"/>
    <property type="match status" value="1"/>
</dbReference>
<evidence type="ECO:0000256" key="2">
    <source>
        <dbReference type="ARBA" id="ARBA00022519"/>
    </source>
</evidence>
<dbReference type="Pfam" id="PF00672">
    <property type="entry name" value="HAMP"/>
    <property type="match status" value="1"/>
</dbReference>
<keyword evidence="7" id="KW-1133">Transmembrane helix</keyword>
<dbReference type="PRINTS" id="PR00260">
    <property type="entry name" value="CHEMTRNSDUCR"/>
</dbReference>
<keyword evidence="6" id="KW-0175">Coiled coil</keyword>
<dbReference type="PROSITE" id="PS50111">
    <property type="entry name" value="CHEMOTAXIS_TRANSDUC_2"/>
    <property type="match status" value="1"/>
</dbReference>
<organism evidence="11 12">
    <name type="scientific">Marinomonas mediterranea (strain ATCC 700492 / JCM 21426 / NBRC 103028 / MMB-1)</name>
    <dbReference type="NCBI Taxonomy" id="717774"/>
    <lineage>
        <taxon>Bacteria</taxon>
        <taxon>Pseudomonadati</taxon>
        <taxon>Pseudomonadota</taxon>
        <taxon>Gammaproteobacteria</taxon>
        <taxon>Oceanospirillales</taxon>
        <taxon>Oceanospirillaceae</taxon>
        <taxon>Marinomonas</taxon>
    </lineage>
</organism>
<comment type="subcellular location">
    <subcellularLocation>
        <location evidence="1">Cell inner membrane</location>
        <topology evidence="1">Multi-pass membrane protein</topology>
    </subcellularLocation>
</comment>
<dbReference type="AlphaFoldDB" id="F2JWR2"/>
<dbReference type="PANTHER" id="PTHR32089:SF112">
    <property type="entry name" value="LYSOZYME-LIKE PROTEIN-RELATED"/>
    <property type="match status" value="1"/>
</dbReference>
<name>F2JWR2_MARM1</name>
<dbReference type="SMART" id="SM00304">
    <property type="entry name" value="HAMP"/>
    <property type="match status" value="1"/>
</dbReference>
<dbReference type="CDD" id="cd11386">
    <property type="entry name" value="MCP_signal"/>
    <property type="match status" value="1"/>
</dbReference>
<feature type="domain" description="T-SNARE coiled-coil homology" evidence="9">
    <location>
        <begin position="478"/>
        <end position="540"/>
    </location>
</feature>
<keyword evidence="7" id="KW-0472">Membrane</keyword>